<evidence type="ECO:0000313" key="2">
    <source>
        <dbReference type="Proteomes" id="UP000463961"/>
    </source>
</evidence>
<dbReference type="InterPro" id="IPR029063">
    <property type="entry name" value="SAM-dependent_MTases_sf"/>
</dbReference>
<dbReference type="AlphaFoldDB" id="A0A679HU19"/>
<organism evidence="1 2">
    <name type="scientific">Fluviibacter phosphoraccumulans</name>
    <dbReference type="NCBI Taxonomy" id="1751046"/>
    <lineage>
        <taxon>Bacteria</taxon>
        <taxon>Pseudomonadati</taxon>
        <taxon>Pseudomonadota</taxon>
        <taxon>Betaproteobacteria</taxon>
        <taxon>Rhodocyclales</taxon>
        <taxon>Fluviibacteraceae</taxon>
        <taxon>Fluviibacter</taxon>
    </lineage>
</organism>
<dbReference type="InterPro" id="IPR013216">
    <property type="entry name" value="Methyltransf_11"/>
</dbReference>
<keyword evidence="2" id="KW-1185">Reference proteome</keyword>
<proteinExistence type="predicted"/>
<keyword evidence="1" id="KW-0808">Transferase</keyword>
<dbReference type="EMBL" id="AP022345">
    <property type="protein sequence ID" value="BBU69559.1"/>
    <property type="molecule type" value="Genomic_DNA"/>
</dbReference>
<evidence type="ECO:0000313" key="1">
    <source>
        <dbReference type="EMBL" id="BBU69559.1"/>
    </source>
</evidence>
<dbReference type="Pfam" id="PF08241">
    <property type="entry name" value="Methyltransf_11"/>
    <property type="match status" value="1"/>
</dbReference>
<protein>
    <submittedName>
        <fullName evidence="1">Methyltransferase type 11</fullName>
    </submittedName>
</protein>
<sequence length="263" mass="29545">MSNTLFSPAYDDWFLTPAGRYVAQWALKTSENLLVDVFGLQAAQIGCERLDLMANNRIQHRFRCVTRNHGDHSAIQPQLGSTPLALEINASAQPFDSESLDLVVLPFILEAHLDPHQVLREAYRVLRPEGQLLILGLNPISLWGLRNYLSRLATPGRIGFPWPAHYLSVLRLKDWLKLLDFDVARGHFGCYAPPCRNDSSYAHLNWLELAGNRWWGFAGACYAIMAVKRVPGMTVITPSWADPAKKVRAKASLVAEQNQTKSL</sequence>
<dbReference type="GO" id="GO:0008757">
    <property type="term" value="F:S-adenosylmethionine-dependent methyltransferase activity"/>
    <property type="evidence" value="ECO:0007669"/>
    <property type="project" value="InterPro"/>
</dbReference>
<dbReference type="SUPFAM" id="SSF53335">
    <property type="entry name" value="S-adenosyl-L-methionine-dependent methyltransferases"/>
    <property type="match status" value="1"/>
</dbReference>
<name>A0A679HU19_9RHOO</name>
<dbReference type="RefSeq" id="WP_162049738.1">
    <property type="nucleotide sequence ID" value="NZ_AP019011.1"/>
</dbReference>
<gene>
    <name evidence="1" type="ORF">ICHIAU1_18420</name>
</gene>
<dbReference type="GO" id="GO:0032259">
    <property type="term" value="P:methylation"/>
    <property type="evidence" value="ECO:0007669"/>
    <property type="project" value="UniProtKB-KW"/>
</dbReference>
<dbReference type="Gene3D" id="3.40.50.150">
    <property type="entry name" value="Vaccinia Virus protein VP39"/>
    <property type="match status" value="1"/>
</dbReference>
<dbReference type="OrthoDB" id="6191410at2"/>
<reference evidence="2" key="1">
    <citation type="submission" date="2020-01" db="EMBL/GenBank/DDBJ databases">
        <title>Phosphoaccumulans saitamaens gen. nov., sp. nov., a polyphosphate accumulating bacterium isolated from surface river water.</title>
        <authorList>
            <person name="Watanabe K."/>
            <person name="Suda W."/>
        </authorList>
    </citation>
    <scope>NUCLEOTIDE SEQUENCE [LARGE SCALE GENOMIC DNA]</scope>
    <source>
        <strain evidence="2">ICHIAU1</strain>
    </source>
</reference>
<accession>A0A679HU19</accession>
<keyword evidence="1" id="KW-0489">Methyltransferase</keyword>
<dbReference type="CDD" id="cd02440">
    <property type="entry name" value="AdoMet_MTases"/>
    <property type="match status" value="1"/>
</dbReference>
<dbReference type="Proteomes" id="UP000463961">
    <property type="component" value="Chromosome"/>
</dbReference>